<dbReference type="AlphaFoldDB" id="A0A1T0AXG0"/>
<evidence type="ECO:0000313" key="2">
    <source>
        <dbReference type="Proteomes" id="UP000190023"/>
    </source>
</evidence>
<keyword evidence="2" id="KW-1185">Reference proteome</keyword>
<dbReference type="Proteomes" id="UP000190023">
    <property type="component" value="Unassembled WGS sequence"/>
</dbReference>
<organism evidence="1 2">
    <name type="scientific">[Haemophilus] felis</name>
    <dbReference type="NCBI Taxonomy" id="123822"/>
    <lineage>
        <taxon>Bacteria</taxon>
        <taxon>Pseudomonadati</taxon>
        <taxon>Pseudomonadota</taxon>
        <taxon>Gammaproteobacteria</taxon>
        <taxon>Pasteurellales</taxon>
        <taxon>Pasteurellaceae</taxon>
    </lineage>
</organism>
<reference evidence="1 2" key="1">
    <citation type="submission" date="2017-02" db="EMBL/GenBank/DDBJ databases">
        <title>Draft genome sequence of Haemophilus felis CCUG 31170 type strain.</title>
        <authorList>
            <person name="Engstrom-Jakobsson H."/>
            <person name="Salva-Serra F."/>
            <person name="Thorell K."/>
            <person name="Gonzales-Siles L."/>
            <person name="Karlsson R."/>
            <person name="Boulund F."/>
            <person name="Engstrand L."/>
            <person name="Kristiansson E."/>
            <person name="Moore E."/>
        </authorList>
    </citation>
    <scope>NUCLEOTIDE SEQUENCE [LARGE SCALE GENOMIC DNA]</scope>
    <source>
        <strain evidence="1 2">CCUG 31170</strain>
    </source>
</reference>
<accession>A0A1T0AXG0</accession>
<dbReference type="STRING" id="123822.B0188_08635"/>
<sequence>METNLKIKCDSGLLTENFLQIFSGRAYGEATNAGQSVGGGGAYLKGSVYPFSFCLFLFAKKKNLLLVSL</sequence>
<name>A0A1T0AXG0_9PAST</name>
<evidence type="ECO:0000313" key="1">
    <source>
        <dbReference type="EMBL" id="OOS02482.1"/>
    </source>
</evidence>
<gene>
    <name evidence="1" type="ORF">B0188_08635</name>
</gene>
<dbReference type="EMBL" id="MUYB01000036">
    <property type="protein sequence ID" value="OOS02482.1"/>
    <property type="molecule type" value="Genomic_DNA"/>
</dbReference>
<protein>
    <submittedName>
        <fullName evidence="1">Uncharacterized protein</fullName>
    </submittedName>
</protein>
<comment type="caution">
    <text evidence="1">The sequence shown here is derived from an EMBL/GenBank/DDBJ whole genome shotgun (WGS) entry which is preliminary data.</text>
</comment>
<proteinExistence type="predicted"/>